<accession>A0ABR3SFJ1</accession>
<name>A0ABR3SFJ1_9PEZI</name>
<keyword evidence="1" id="KW-0812">Transmembrane</keyword>
<proteinExistence type="predicted"/>
<comment type="caution">
    <text evidence="2">The sequence shown here is derived from an EMBL/GenBank/DDBJ whole genome shotgun (WGS) entry which is preliminary data.</text>
</comment>
<keyword evidence="1" id="KW-1133">Transmembrane helix</keyword>
<evidence type="ECO:0000313" key="2">
    <source>
        <dbReference type="EMBL" id="KAL1619278.1"/>
    </source>
</evidence>
<organism evidence="2 3">
    <name type="scientific">Neofusicoccum ribis</name>
    <dbReference type="NCBI Taxonomy" id="45134"/>
    <lineage>
        <taxon>Eukaryota</taxon>
        <taxon>Fungi</taxon>
        <taxon>Dikarya</taxon>
        <taxon>Ascomycota</taxon>
        <taxon>Pezizomycotina</taxon>
        <taxon>Dothideomycetes</taxon>
        <taxon>Dothideomycetes incertae sedis</taxon>
        <taxon>Botryosphaeriales</taxon>
        <taxon>Botryosphaeriaceae</taxon>
        <taxon>Neofusicoccum</taxon>
    </lineage>
</organism>
<feature type="transmembrane region" description="Helical" evidence="1">
    <location>
        <begin position="6"/>
        <end position="31"/>
    </location>
</feature>
<sequence>MAPVRYVGFTIFIVNLVLHLLLVGVAFGLFWTGTRYSMLSNEWQAVAQLKAADTEELLEKATLEDGKTVKAWIDGQENLRDRRFRIRSQTEDERVCLS</sequence>
<protein>
    <submittedName>
        <fullName evidence="2">Uncharacterized protein</fullName>
    </submittedName>
</protein>
<keyword evidence="3" id="KW-1185">Reference proteome</keyword>
<dbReference type="EMBL" id="JAJVDC020000191">
    <property type="protein sequence ID" value="KAL1619278.1"/>
    <property type="molecule type" value="Genomic_DNA"/>
</dbReference>
<evidence type="ECO:0000313" key="3">
    <source>
        <dbReference type="Proteomes" id="UP001521116"/>
    </source>
</evidence>
<keyword evidence="1" id="KW-0472">Membrane</keyword>
<reference evidence="2 3" key="1">
    <citation type="submission" date="2024-02" db="EMBL/GenBank/DDBJ databases">
        <title>De novo assembly and annotation of 12 fungi associated with fruit tree decline syndrome in Ontario, Canada.</title>
        <authorList>
            <person name="Sulman M."/>
            <person name="Ellouze W."/>
            <person name="Ilyukhin E."/>
        </authorList>
    </citation>
    <scope>NUCLEOTIDE SEQUENCE [LARGE SCALE GENOMIC DNA]</scope>
    <source>
        <strain evidence="2 3">M1-105</strain>
    </source>
</reference>
<gene>
    <name evidence="2" type="ORF">SLS56_010168</name>
</gene>
<evidence type="ECO:0000256" key="1">
    <source>
        <dbReference type="SAM" id="Phobius"/>
    </source>
</evidence>
<dbReference type="Proteomes" id="UP001521116">
    <property type="component" value="Unassembled WGS sequence"/>
</dbReference>